<evidence type="ECO:0000313" key="5">
    <source>
        <dbReference type="Proteomes" id="UP000694620"/>
    </source>
</evidence>
<dbReference type="GO" id="GO:0044483">
    <property type="term" value="P:venom-mediated perturbation of hemostasis"/>
    <property type="evidence" value="ECO:0007669"/>
    <property type="project" value="UniProtKB-ARBA"/>
</dbReference>
<dbReference type="InterPro" id="IPR002223">
    <property type="entry name" value="Kunitz_BPTI"/>
</dbReference>
<dbReference type="SUPFAM" id="SSF57362">
    <property type="entry name" value="BPTI-like"/>
    <property type="match status" value="1"/>
</dbReference>
<keyword evidence="2" id="KW-1015">Disulfide bond</keyword>
<sequence>MCVLEPDPGMCLARMLKWYFDSKTKTCDTFIYGGCKGNGNNFETKKQCQDLCARNRPP</sequence>
<dbReference type="PROSITE" id="PS50279">
    <property type="entry name" value="BPTI_KUNITZ_2"/>
    <property type="match status" value="1"/>
</dbReference>
<dbReference type="Proteomes" id="UP000694620">
    <property type="component" value="Chromosome 7"/>
</dbReference>
<dbReference type="Pfam" id="PF00014">
    <property type="entry name" value="Kunitz_BPTI"/>
    <property type="match status" value="1"/>
</dbReference>
<dbReference type="InterPro" id="IPR036880">
    <property type="entry name" value="Kunitz_BPTI_sf"/>
</dbReference>
<dbReference type="Ensembl" id="ENSECRT00000019753.1">
    <property type="protein sequence ID" value="ENSECRP00000019359.1"/>
    <property type="gene ID" value="ENSECRG00000012962.1"/>
</dbReference>
<feature type="domain" description="BPTI/Kunitz inhibitor" evidence="3">
    <location>
        <begin position="2"/>
        <end position="52"/>
    </location>
</feature>
<dbReference type="Gene3D" id="4.10.410.10">
    <property type="entry name" value="Pancreatic trypsin inhibitor Kunitz domain"/>
    <property type="match status" value="1"/>
</dbReference>
<name>A0A8C4SMM6_ERPCA</name>
<keyword evidence="5" id="KW-1185">Reference proteome</keyword>
<dbReference type="InterPro" id="IPR020901">
    <property type="entry name" value="Prtase_inh_Kunz-CS"/>
</dbReference>
<dbReference type="PANTHER" id="PTHR10083">
    <property type="entry name" value="KUNITZ-TYPE PROTEASE INHIBITOR-RELATED"/>
    <property type="match status" value="1"/>
</dbReference>
<evidence type="ECO:0000256" key="2">
    <source>
        <dbReference type="ARBA" id="ARBA00023157"/>
    </source>
</evidence>
<dbReference type="InterPro" id="IPR050098">
    <property type="entry name" value="TFPI/VKTCI-like"/>
</dbReference>
<reference evidence="4" key="1">
    <citation type="submission" date="2021-06" db="EMBL/GenBank/DDBJ databases">
        <authorList>
            <consortium name="Wellcome Sanger Institute Data Sharing"/>
        </authorList>
    </citation>
    <scope>NUCLEOTIDE SEQUENCE [LARGE SCALE GENOMIC DNA]</scope>
</reference>
<dbReference type="FunFam" id="4.10.410.10:FF:000021">
    <property type="entry name" value="Serine protease inhibitor, putative"/>
    <property type="match status" value="1"/>
</dbReference>
<evidence type="ECO:0000313" key="4">
    <source>
        <dbReference type="Ensembl" id="ENSECRP00000019359.1"/>
    </source>
</evidence>
<reference evidence="4" key="3">
    <citation type="submission" date="2025-09" db="UniProtKB">
        <authorList>
            <consortium name="Ensembl"/>
        </authorList>
    </citation>
    <scope>IDENTIFICATION</scope>
</reference>
<dbReference type="PROSITE" id="PS00280">
    <property type="entry name" value="BPTI_KUNITZ_1"/>
    <property type="match status" value="1"/>
</dbReference>
<evidence type="ECO:0000256" key="1">
    <source>
        <dbReference type="ARBA" id="ARBA00022690"/>
    </source>
</evidence>
<dbReference type="CDD" id="cd00109">
    <property type="entry name" value="Kunitz-type"/>
    <property type="match status" value="1"/>
</dbReference>
<protein>
    <recommendedName>
        <fullName evidence="3">BPTI/Kunitz inhibitor domain-containing protein</fullName>
    </recommendedName>
</protein>
<dbReference type="SMART" id="SM00131">
    <property type="entry name" value="KU"/>
    <property type="match status" value="1"/>
</dbReference>
<keyword evidence="1" id="KW-0646">Protease inhibitor</keyword>
<dbReference type="AlphaFoldDB" id="A0A8C4SMM6"/>
<reference evidence="4" key="2">
    <citation type="submission" date="2025-08" db="UniProtKB">
        <authorList>
            <consortium name="Ensembl"/>
        </authorList>
    </citation>
    <scope>IDENTIFICATION</scope>
</reference>
<accession>A0A8C4SMM6</accession>
<evidence type="ECO:0000259" key="3">
    <source>
        <dbReference type="PROSITE" id="PS50279"/>
    </source>
</evidence>
<dbReference type="GeneTree" id="ENSGT01030000235306"/>
<organism evidence="4 5">
    <name type="scientific">Erpetoichthys calabaricus</name>
    <name type="common">Rope fish</name>
    <name type="synonym">Calamoichthys calabaricus</name>
    <dbReference type="NCBI Taxonomy" id="27687"/>
    <lineage>
        <taxon>Eukaryota</taxon>
        <taxon>Metazoa</taxon>
        <taxon>Chordata</taxon>
        <taxon>Craniata</taxon>
        <taxon>Vertebrata</taxon>
        <taxon>Euteleostomi</taxon>
        <taxon>Actinopterygii</taxon>
        <taxon>Polypteriformes</taxon>
        <taxon>Polypteridae</taxon>
        <taxon>Erpetoichthys</taxon>
    </lineage>
</organism>
<proteinExistence type="predicted"/>
<dbReference type="PRINTS" id="PR00759">
    <property type="entry name" value="BASICPTASE"/>
</dbReference>
<dbReference type="GO" id="GO:0004867">
    <property type="term" value="F:serine-type endopeptidase inhibitor activity"/>
    <property type="evidence" value="ECO:0007669"/>
    <property type="project" value="InterPro"/>
</dbReference>